<gene>
    <name evidence="1" type="ORF">DSO57_1018351</name>
</gene>
<evidence type="ECO:0000313" key="2">
    <source>
        <dbReference type="Proteomes" id="UP001165960"/>
    </source>
</evidence>
<sequence length="237" mass="27055">MHILRPYLEYIISLFALAVSGSFKETIASRNLAEKTKTESEIGKDFAYFTVINSISNSIKPSKEEVLRVVFAYIDAIQTRQVDHKRFQAYIEKTRTESLTLSSFSLAQNLSRKLQELPGFEDILGYPKKNPKSSEGLLKKAIALFTTNNFTFYNFKSFNGSYTPDPWFGLNYSLSKFNRTFLKALSLAKAEEYKITIPEDKPTTAKASRNNSKSESKVVVLKTTLWDMSNHSWLILL</sequence>
<name>A0ACC2SH88_9FUNG</name>
<accession>A0ACC2SH88</accession>
<dbReference type="EMBL" id="QTSX02005050">
    <property type="protein sequence ID" value="KAJ9061663.1"/>
    <property type="molecule type" value="Genomic_DNA"/>
</dbReference>
<keyword evidence="2" id="KW-1185">Reference proteome</keyword>
<protein>
    <submittedName>
        <fullName evidence="1">Uncharacterized protein</fullName>
    </submittedName>
</protein>
<proteinExistence type="predicted"/>
<organism evidence="1 2">
    <name type="scientific">Entomophthora muscae</name>
    <dbReference type="NCBI Taxonomy" id="34485"/>
    <lineage>
        <taxon>Eukaryota</taxon>
        <taxon>Fungi</taxon>
        <taxon>Fungi incertae sedis</taxon>
        <taxon>Zoopagomycota</taxon>
        <taxon>Entomophthoromycotina</taxon>
        <taxon>Entomophthoromycetes</taxon>
        <taxon>Entomophthorales</taxon>
        <taxon>Entomophthoraceae</taxon>
        <taxon>Entomophthora</taxon>
    </lineage>
</organism>
<reference evidence="1" key="1">
    <citation type="submission" date="2022-04" db="EMBL/GenBank/DDBJ databases">
        <title>Genome of the entomopathogenic fungus Entomophthora muscae.</title>
        <authorList>
            <person name="Elya C."/>
            <person name="Lovett B.R."/>
            <person name="Lee E."/>
            <person name="Macias A.M."/>
            <person name="Hajek A.E."/>
            <person name="De Bivort B.L."/>
            <person name="Kasson M.T."/>
            <person name="De Fine Licht H.H."/>
            <person name="Stajich J.E."/>
        </authorList>
    </citation>
    <scope>NUCLEOTIDE SEQUENCE</scope>
    <source>
        <strain evidence="1">Berkeley</strain>
    </source>
</reference>
<dbReference type="Proteomes" id="UP001165960">
    <property type="component" value="Unassembled WGS sequence"/>
</dbReference>
<evidence type="ECO:0000313" key="1">
    <source>
        <dbReference type="EMBL" id="KAJ9061663.1"/>
    </source>
</evidence>
<comment type="caution">
    <text evidence="1">The sequence shown here is derived from an EMBL/GenBank/DDBJ whole genome shotgun (WGS) entry which is preliminary data.</text>
</comment>